<evidence type="ECO:0000313" key="3">
    <source>
        <dbReference type="Proteomes" id="UP000292085"/>
    </source>
</evidence>
<evidence type="ECO:0000313" key="2">
    <source>
        <dbReference type="EMBL" id="RZF61135.1"/>
    </source>
</evidence>
<reference evidence="2 3" key="1">
    <citation type="submission" date="2019-02" db="EMBL/GenBank/DDBJ databases">
        <authorList>
            <person name="Li Y."/>
        </authorList>
    </citation>
    <scope>NUCLEOTIDE SEQUENCE [LARGE SCALE GENOMIC DNA]</scope>
    <source>
        <strain evidence="2 3">3-7</strain>
    </source>
</reference>
<sequence>MLGRGYVKLGATGNRAFTQEPRLHRSSKTLCCAALAIAFVAAPGCAPYTPLPLDRVPPLAPALTVLPETPLGLAQVTALALERDPDVRAVRARHGLADAQLLQSGILPNPMLNGAVLPLLSGIGTVPAWSIGISQDIKALVTYRAKRRAAEYAARQVYADVLWQEWQVAGQARQLAVDLIAGERSRPLLMEAFDLLQRRSTVLQQALAAGNATLVTAAPTQVALQAARASVQALDQRQLSLRHQLNALLGLTPDAVVPLATVIDLPPLDMTAIRASLDTLADRRPDLLALRLGYASQDATLRVAILSQFPDLVLGGAGSSDNSKVINGGPNVTVGLPIFDRNQGNIAIATATRAQLHAEYAARLATATGQVGATLAEMEQLQAQLTVVRRDLPAARLAAQRAAGAFGASNLDERSYVDLVTNRFAKEQEVMTMERALLDRQVALLTLIGAGLPAVDTLPGAVK</sequence>
<dbReference type="PANTHER" id="PTHR30203">
    <property type="entry name" value="OUTER MEMBRANE CATION EFFLUX PROTEIN"/>
    <property type="match status" value="1"/>
</dbReference>
<dbReference type="InterPro" id="IPR010131">
    <property type="entry name" value="MdtP/NodT-like"/>
</dbReference>
<dbReference type="SUPFAM" id="SSF56954">
    <property type="entry name" value="Outer membrane efflux proteins (OEP)"/>
    <property type="match status" value="1"/>
</dbReference>
<dbReference type="OrthoDB" id="9791261at2"/>
<comment type="caution">
    <text evidence="2">The sequence shown here is derived from an EMBL/GenBank/DDBJ whole genome shotgun (WGS) entry which is preliminary data.</text>
</comment>
<proteinExistence type="inferred from homology"/>
<dbReference type="Proteomes" id="UP000292085">
    <property type="component" value="Unassembled WGS sequence"/>
</dbReference>
<gene>
    <name evidence="2" type="ORF">EWE75_19215</name>
</gene>
<organism evidence="2 3">
    <name type="scientific">Sphingomonas populi</name>
    <dbReference type="NCBI Taxonomy" id="2484750"/>
    <lineage>
        <taxon>Bacteria</taxon>
        <taxon>Pseudomonadati</taxon>
        <taxon>Pseudomonadota</taxon>
        <taxon>Alphaproteobacteria</taxon>
        <taxon>Sphingomonadales</taxon>
        <taxon>Sphingomonadaceae</taxon>
        <taxon>Sphingomonas</taxon>
    </lineage>
</organism>
<evidence type="ECO:0000256" key="1">
    <source>
        <dbReference type="ARBA" id="ARBA00007613"/>
    </source>
</evidence>
<dbReference type="EMBL" id="SGIS01000037">
    <property type="protein sequence ID" value="RZF61135.1"/>
    <property type="molecule type" value="Genomic_DNA"/>
</dbReference>
<protein>
    <submittedName>
        <fullName evidence="2">TolC family protein</fullName>
    </submittedName>
</protein>
<keyword evidence="3" id="KW-1185">Reference proteome</keyword>
<dbReference type="GO" id="GO:0015562">
    <property type="term" value="F:efflux transmembrane transporter activity"/>
    <property type="evidence" value="ECO:0007669"/>
    <property type="project" value="InterPro"/>
</dbReference>
<dbReference type="PANTHER" id="PTHR30203:SF24">
    <property type="entry name" value="BLR4935 PROTEIN"/>
    <property type="match status" value="1"/>
</dbReference>
<accession>A0A4Q6XNE6</accession>
<dbReference type="Gene3D" id="1.20.1600.10">
    <property type="entry name" value="Outer membrane efflux proteins (OEP)"/>
    <property type="match status" value="1"/>
</dbReference>
<dbReference type="InterPro" id="IPR003423">
    <property type="entry name" value="OMP_efflux"/>
</dbReference>
<comment type="similarity">
    <text evidence="1">Belongs to the outer membrane factor (OMF) (TC 1.B.17) family.</text>
</comment>
<name>A0A4Q6XNE6_9SPHN</name>
<dbReference type="Pfam" id="PF02321">
    <property type="entry name" value="OEP"/>
    <property type="match status" value="1"/>
</dbReference>
<dbReference type="AlphaFoldDB" id="A0A4Q6XNE6"/>